<dbReference type="GO" id="GO:0071555">
    <property type="term" value="P:cell wall organization"/>
    <property type="evidence" value="ECO:0007669"/>
    <property type="project" value="UniProtKB-KW"/>
</dbReference>
<dbReference type="GO" id="GO:0046872">
    <property type="term" value="F:metal ion binding"/>
    <property type="evidence" value="ECO:0007669"/>
    <property type="project" value="InterPro"/>
</dbReference>
<feature type="domain" description="ATP-grasp" evidence="5">
    <location>
        <begin position="120"/>
        <end position="321"/>
    </location>
</feature>
<organism evidence="6 7">
    <name type="scientific">Eiseniibacteriota bacterium</name>
    <dbReference type="NCBI Taxonomy" id="2212470"/>
    <lineage>
        <taxon>Bacteria</taxon>
        <taxon>Candidatus Eiseniibacteriota</taxon>
    </lineage>
</organism>
<protein>
    <submittedName>
        <fullName evidence="6">ATP-grasp domain-containing protein</fullName>
    </submittedName>
</protein>
<dbReference type="SUPFAM" id="SSF56059">
    <property type="entry name" value="Glutathione synthetase ATP-binding domain-like"/>
    <property type="match status" value="1"/>
</dbReference>
<dbReference type="InterPro" id="IPR011761">
    <property type="entry name" value="ATP-grasp"/>
</dbReference>
<keyword evidence="3" id="KW-0961">Cell wall biogenesis/degradation</keyword>
<dbReference type="AlphaFoldDB" id="A0A933SB16"/>
<dbReference type="EMBL" id="JACRIW010000004">
    <property type="protein sequence ID" value="MBI5167930.1"/>
    <property type="molecule type" value="Genomic_DNA"/>
</dbReference>
<dbReference type="Proteomes" id="UP000696931">
    <property type="component" value="Unassembled WGS sequence"/>
</dbReference>
<dbReference type="InterPro" id="IPR016185">
    <property type="entry name" value="PreATP-grasp_dom_sf"/>
</dbReference>
<dbReference type="GO" id="GO:0005524">
    <property type="term" value="F:ATP binding"/>
    <property type="evidence" value="ECO:0007669"/>
    <property type="project" value="UniProtKB-UniRule"/>
</dbReference>
<dbReference type="Gene3D" id="3.40.50.20">
    <property type="match status" value="1"/>
</dbReference>
<dbReference type="InterPro" id="IPR011095">
    <property type="entry name" value="Dala_Dala_lig_C"/>
</dbReference>
<reference evidence="6" key="1">
    <citation type="submission" date="2020-07" db="EMBL/GenBank/DDBJ databases">
        <title>Huge and variable diversity of episymbiotic CPR bacteria and DPANN archaea in groundwater ecosystems.</title>
        <authorList>
            <person name="He C.Y."/>
            <person name="Keren R."/>
            <person name="Whittaker M."/>
            <person name="Farag I.F."/>
            <person name="Doudna J."/>
            <person name="Cate J.H.D."/>
            <person name="Banfield J.F."/>
        </authorList>
    </citation>
    <scope>NUCLEOTIDE SEQUENCE</scope>
    <source>
        <strain evidence="6">NC_groundwater_1813_Pr3_B-0.1um_71_17</strain>
    </source>
</reference>
<evidence type="ECO:0000256" key="4">
    <source>
        <dbReference type="PROSITE-ProRule" id="PRU00409"/>
    </source>
</evidence>
<keyword evidence="4" id="KW-0067">ATP-binding</keyword>
<name>A0A933SB16_UNCEI</name>
<dbReference type="Gene3D" id="3.30.470.20">
    <property type="entry name" value="ATP-grasp fold, B domain"/>
    <property type="match status" value="1"/>
</dbReference>
<evidence type="ECO:0000313" key="6">
    <source>
        <dbReference type="EMBL" id="MBI5167930.1"/>
    </source>
</evidence>
<dbReference type="PANTHER" id="PTHR23132">
    <property type="entry name" value="D-ALANINE--D-ALANINE LIGASE"/>
    <property type="match status" value="1"/>
</dbReference>
<keyword evidence="2" id="KW-0436">Ligase</keyword>
<keyword evidence="4" id="KW-0547">Nucleotide-binding</keyword>
<accession>A0A933SB16</accession>
<comment type="caution">
    <text evidence="6">The sequence shown here is derived from an EMBL/GenBank/DDBJ whole genome shotgun (WGS) entry which is preliminary data.</text>
</comment>
<gene>
    <name evidence="6" type="ORF">HZA61_00435</name>
</gene>
<comment type="similarity">
    <text evidence="1">Belongs to the D-alanine--D-alanine ligase family.</text>
</comment>
<dbReference type="GO" id="GO:0008716">
    <property type="term" value="F:D-alanine-D-alanine ligase activity"/>
    <property type="evidence" value="ECO:0007669"/>
    <property type="project" value="InterPro"/>
</dbReference>
<evidence type="ECO:0000256" key="3">
    <source>
        <dbReference type="ARBA" id="ARBA00023316"/>
    </source>
</evidence>
<proteinExistence type="inferred from homology"/>
<dbReference type="PANTHER" id="PTHR23132:SF23">
    <property type="entry name" value="D-ALANINE--D-ALANINE LIGASE B"/>
    <property type="match status" value="1"/>
</dbReference>
<evidence type="ECO:0000256" key="2">
    <source>
        <dbReference type="ARBA" id="ARBA00022598"/>
    </source>
</evidence>
<evidence type="ECO:0000256" key="1">
    <source>
        <dbReference type="ARBA" id="ARBA00010871"/>
    </source>
</evidence>
<dbReference type="Pfam" id="PF07478">
    <property type="entry name" value="Dala_Dala_lig_C"/>
    <property type="match status" value="1"/>
</dbReference>
<evidence type="ECO:0000313" key="7">
    <source>
        <dbReference type="Proteomes" id="UP000696931"/>
    </source>
</evidence>
<dbReference type="Gene3D" id="3.30.1490.20">
    <property type="entry name" value="ATP-grasp fold, A domain"/>
    <property type="match status" value="1"/>
</dbReference>
<dbReference type="PROSITE" id="PS50975">
    <property type="entry name" value="ATP_GRASP"/>
    <property type="match status" value="1"/>
</dbReference>
<sequence length="353" mass="38014">MKIAVVRNRRNEGVVARFGVPTAEKYGRAAVQGVLDALRTAGHEAIVLEGDGTLFARLAEFMPADPATGRPTGMVFNMAYGVQGECRYVHVPGVLESIGVPYTGSSPRGHAACLDKVLTKLLIEKAGVRTPRFCTMWSAADFDESLRFPLVVKPRHESTSLGLSLVHDRAEVEAAVAGIVATYGQDALVEEYVDGREVAIGLLGNDPVEVLPIVELDFGGRASRIVSKGDKFHKTDDEPEKVCPAPLDVVLERKLHALAHRVWRACGCRDYARIDVRIGLDGEPSVLEINSMASLGAGGSYMRAAGVAGYTFDTLVAEIVDRAHRRYFGTPAPRESAPVTAYAGHAFASELED</sequence>
<evidence type="ECO:0000259" key="5">
    <source>
        <dbReference type="PROSITE" id="PS50975"/>
    </source>
</evidence>
<dbReference type="InterPro" id="IPR013815">
    <property type="entry name" value="ATP_grasp_subdomain_1"/>
</dbReference>
<dbReference type="SUPFAM" id="SSF52440">
    <property type="entry name" value="PreATP-grasp domain"/>
    <property type="match status" value="1"/>
</dbReference>